<gene>
    <name evidence="1" type="ORF">LACBIDRAFT_332567</name>
</gene>
<dbReference type="GeneID" id="6082838"/>
<dbReference type="KEGG" id="lbc:LACBIDRAFT_332567"/>
<dbReference type="HOGENOM" id="CLU_432817_0_0_1"/>
<sequence>MAAFVNVYRYSEIGELLRFKGCAKTKFMGFIAQMAGCISSDSGPLNFVYDGHASKAYKPQSTGSKRSIADVMGVSSSTNLISTRKALHTIGSSDLLRPSTRCPELISYPIPDAMCRYIHGISPNSRNVCPFSVVRIHPQLVVAIDCGNIANTNVPIADWALPITGSTYSPPLPEAFHAKGRKRTILVSTMPRVGNVGYSGREEGGVGRGLSERPMYMDPATCSSSSRSDLFATRLQKKSAMEAKGDGSTYEARTVSYLVNLPFMRRFHQRACQVLENATRTDEALAKSTVDQLTRDPRPPSQLSYSPFDVPFVQEEDPLPCSVEHSSPPSTYEATVADHPAAADQSELQPPGSIDHFSARITTAFDHLPSSFEVFARTGERHLQYPLSSSFDCHTCLEINRNHPRSLRMSGSLSQFHLRETSKRLQRETGDQLTTAWNHSCSTSSGLIFFPTLHQRYCLTPLGQQYQSHMTYVRRVSATRVTLVSSASCFHDAGPRRVVCFGESALLLVHINATRSGLTFGYLTDARLTACRAPPHLISLISFRSSVRRMYFNSGFLGVETQKIFKEAEQSFTKLEPDARSVVTDLLDRTVWSEENTKRSIPFNRRDVEILHKYFVFLRFCNSAAYRQMVTD</sequence>
<dbReference type="AlphaFoldDB" id="B0DT58"/>
<reference evidence="1 2" key="1">
    <citation type="journal article" date="2008" name="Nature">
        <title>The genome of Laccaria bicolor provides insights into mycorrhizal symbiosis.</title>
        <authorList>
            <person name="Martin F."/>
            <person name="Aerts A."/>
            <person name="Ahren D."/>
            <person name="Brun A."/>
            <person name="Danchin E.G.J."/>
            <person name="Duchaussoy F."/>
            <person name="Gibon J."/>
            <person name="Kohler A."/>
            <person name="Lindquist E."/>
            <person name="Pereda V."/>
            <person name="Salamov A."/>
            <person name="Shapiro H.J."/>
            <person name="Wuyts J."/>
            <person name="Blaudez D."/>
            <person name="Buee M."/>
            <person name="Brokstein P."/>
            <person name="Canbaeck B."/>
            <person name="Cohen D."/>
            <person name="Courty P.E."/>
            <person name="Coutinho P.M."/>
            <person name="Delaruelle C."/>
            <person name="Detter J.C."/>
            <person name="Deveau A."/>
            <person name="DiFazio S."/>
            <person name="Duplessis S."/>
            <person name="Fraissinet-Tachet L."/>
            <person name="Lucic E."/>
            <person name="Frey-Klett P."/>
            <person name="Fourrey C."/>
            <person name="Feussner I."/>
            <person name="Gay G."/>
            <person name="Grimwood J."/>
            <person name="Hoegger P.J."/>
            <person name="Jain P."/>
            <person name="Kilaru S."/>
            <person name="Labbe J."/>
            <person name="Lin Y.C."/>
            <person name="Legue V."/>
            <person name="Le Tacon F."/>
            <person name="Marmeisse R."/>
            <person name="Melayah D."/>
            <person name="Montanini B."/>
            <person name="Muratet M."/>
            <person name="Nehls U."/>
            <person name="Niculita-Hirzel H."/>
            <person name="Oudot-Le Secq M.P."/>
            <person name="Peter M."/>
            <person name="Quesneville H."/>
            <person name="Rajashekar B."/>
            <person name="Reich M."/>
            <person name="Rouhier N."/>
            <person name="Schmutz J."/>
            <person name="Yin T."/>
            <person name="Chalot M."/>
            <person name="Henrissat B."/>
            <person name="Kuees U."/>
            <person name="Lucas S."/>
            <person name="Van de Peer Y."/>
            <person name="Podila G.K."/>
            <person name="Polle A."/>
            <person name="Pukkila P.J."/>
            <person name="Richardson P.M."/>
            <person name="Rouze P."/>
            <person name="Sanders I.R."/>
            <person name="Stajich J.E."/>
            <person name="Tunlid A."/>
            <person name="Tuskan G."/>
            <person name="Grigoriev I.V."/>
        </authorList>
    </citation>
    <scope>NUCLEOTIDE SEQUENCE [LARGE SCALE GENOMIC DNA]</scope>
    <source>
        <strain evidence="2">S238N-H82 / ATCC MYA-4686</strain>
    </source>
</reference>
<proteinExistence type="predicted"/>
<dbReference type="EMBL" id="DS547132">
    <property type="protein sequence ID" value="EDR02163.1"/>
    <property type="molecule type" value="Genomic_DNA"/>
</dbReference>
<dbReference type="Proteomes" id="UP000001194">
    <property type="component" value="Unassembled WGS sequence"/>
</dbReference>
<evidence type="ECO:0000313" key="2">
    <source>
        <dbReference type="Proteomes" id="UP000001194"/>
    </source>
</evidence>
<organism evidence="2">
    <name type="scientific">Laccaria bicolor (strain S238N-H82 / ATCC MYA-4686)</name>
    <name type="common">Bicoloured deceiver</name>
    <name type="synonym">Laccaria laccata var. bicolor</name>
    <dbReference type="NCBI Taxonomy" id="486041"/>
    <lineage>
        <taxon>Eukaryota</taxon>
        <taxon>Fungi</taxon>
        <taxon>Dikarya</taxon>
        <taxon>Basidiomycota</taxon>
        <taxon>Agaricomycotina</taxon>
        <taxon>Agaricomycetes</taxon>
        <taxon>Agaricomycetidae</taxon>
        <taxon>Agaricales</taxon>
        <taxon>Agaricineae</taxon>
        <taxon>Hydnangiaceae</taxon>
        <taxon>Laccaria</taxon>
    </lineage>
</organism>
<accession>B0DT58</accession>
<keyword evidence="2" id="KW-1185">Reference proteome</keyword>
<dbReference type="InParanoid" id="B0DT58"/>
<name>B0DT58_LACBS</name>
<evidence type="ECO:0000313" key="1">
    <source>
        <dbReference type="EMBL" id="EDR02163.1"/>
    </source>
</evidence>
<dbReference type="RefSeq" id="XP_001887108.1">
    <property type="nucleotide sequence ID" value="XM_001887073.1"/>
</dbReference>
<protein>
    <submittedName>
        <fullName evidence="1">Predicted protein</fullName>
    </submittedName>
</protein>
<dbReference type="STRING" id="486041.B0DT58"/>